<evidence type="ECO:0000313" key="3">
    <source>
        <dbReference type="Proteomes" id="UP000261931"/>
    </source>
</evidence>
<organism evidence="2 3">
    <name type="scientific">Hydrogenophaga borbori</name>
    <dbReference type="NCBI Taxonomy" id="2294117"/>
    <lineage>
        <taxon>Bacteria</taxon>
        <taxon>Pseudomonadati</taxon>
        <taxon>Pseudomonadota</taxon>
        <taxon>Betaproteobacteria</taxon>
        <taxon>Burkholderiales</taxon>
        <taxon>Comamonadaceae</taxon>
        <taxon>Hydrogenophaga</taxon>
    </lineage>
</organism>
<dbReference type="AlphaFoldDB" id="A0A372EFL0"/>
<dbReference type="EMBL" id="QVLS01000012">
    <property type="protein sequence ID" value="RFP77198.1"/>
    <property type="molecule type" value="Genomic_DNA"/>
</dbReference>
<reference evidence="2 3" key="1">
    <citation type="submission" date="2018-08" db="EMBL/GenBank/DDBJ databases">
        <title>Hydrogenophaga sp. LA-38 isolated from sludge.</title>
        <authorList>
            <person name="Im W.-T."/>
        </authorList>
    </citation>
    <scope>NUCLEOTIDE SEQUENCE [LARGE SCALE GENOMIC DNA]</scope>
    <source>
        <strain evidence="2 3">LA-38</strain>
    </source>
</reference>
<proteinExistence type="predicted"/>
<gene>
    <name evidence="2" type="ORF">DY262_17710</name>
</gene>
<feature type="signal peptide" evidence="1">
    <location>
        <begin position="1"/>
        <end position="21"/>
    </location>
</feature>
<evidence type="ECO:0008006" key="4">
    <source>
        <dbReference type="Google" id="ProtNLM"/>
    </source>
</evidence>
<sequence length="89" mass="9207">MLTRTLILAAALAFTATGSWADEATCQAKAMEKKLAGAAKNSFMTKCKKDATAACTMAAGEKKLSGAAKTSFTNKCVRDAVGAEDKKPS</sequence>
<accession>A0A372EFL0</accession>
<name>A0A372EFL0_9BURK</name>
<dbReference type="RefSeq" id="WP_116960419.1">
    <property type="nucleotide sequence ID" value="NZ_QVLS01000012.1"/>
</dbReference>
<evidence type="ECO:0000313" key="2">
    <source>
        <dbReference type="EMBL" id="RFP77198.1"/>
    </source>
</evidence>
<keyword evidence="1" id="KW-0732">Signal</keyword>
<keyword evidence="3" id="KW-1185">Reference proteome</keyword>
<evidence type="ECO:0000256" key="1">
    <source>
        <dbReference type="SAM" id="SignalP"/>
    </source>
</evidence>
<dbReference type="Proteomes" id="UP000261931">
    <property type="component" value="Unassembled WGS sequence"/>
</dbReference>
<feature type="chain" id="PRO_5017002194" description="Phosphate starvation-inducible protein PsiF" evidence="1">
    <location>
        <begin position="22"/>
        <end position="89"/>
    </location>
</feature>
<protein>
    <recommendedName>
        <fullName evidence="4">Phosphate starvation-inducible protein PsiF</fullName>
    </recommendedName>
</protein>
<comment type="caution">
    <text evidence="2">The sequence shown here is derived from an EMBL/GenBank/DDBJ whole genome shotgun (WGS) entry which is preliminary data.</text>
</comment>